<dbReference type="Proteomes" id="UP000064893">
    <property type="component" value="Chromosome"/>
</dbReference>
<feature type="binding site" evidence="12 15">
    <location>
        <position position="49"/>
    </location>
    <ligand>
        <name>pyruvate</name>
        <dbReference type="ChEBI" id="CHEBI:15361"/>
    </ligand>
</feature>
<dbReference type="RefSeq" id="WP_057954785.1">
    <property type="nucleotide sequence ID" value="NZ_CP013118.1"/>
</dbReference>
<dbReference type="EMBL" id="CP013118">
    <property type="protein sequence ID" value="ALO17532.1"/>
    <property type="molecule type" value="Genomic_DNA"/>
</dbReference>
<feature type="site" description="Part of a proton relay during catalysis" evidence="12">
    <location>
        <position position="111"/>
    </location>
</feature>
<evidence type="ECO:0000256" key="8">
    <source>
        <dbReference type="ARBA" id="ARBA00023154"/>
    </source>
</evidence>
<evidence type="ECO:0000256" key="14">
    <source>
        <dbReference type="PIRSR" id="PIRSR001365-1"/>
    </source>
</evidence>
<keyword evidence="7 12" id="KW-0220">Diaminopimelate biosynthesis</keyword>
<evidence type="ECO:0000256" key="5">
    <source>
        <dbReference type="ARBA" id="ARBA00022490"/>
    </source>
</evidence>
<evidence type="ECO:0000256" key="6">
    <source>
        <dbReference type="ARBA" id="ARBA00022605"/>
    </source>
</evidence>
<dbReference type="CDD" id="cd00950">
    <property type="entry name" value="DHDPS"/>
    <property type="match status" value="1"/>
</dbReference>
<comment type="function">
    <text evidence="1 12">Catalyzes the condensation of (S)-aspartate-beta-semialdehyde [(S)-ASA] and pyruvate to 4-hydroxy-tetrahydrodipicolinate (HTPA).</text>
</comment>
<feature type="binding site" evidence="12 15">
    <location>
        <position position="208"/>
    </location>
    <ligand>
        <name>pyruvate</name>
        <dbReference type="ChEBI" id="CHEBI:15361"/>
    </ligand>
</feature>
<comment type="caution">
    <text evidence="12">Was originally thought to be a dihydrodipicolinate synthase (DHDPS), catalyzing the condensation of (S)-aspartate-beta-semialdehyde [(S)-ASA] and pyruvate to dihydrodipicolinate (DHDP). However, it was shown in E.coli that the product of the enzymatic reaction is not dihydrodipicolinate but in fact (4S)-4-hydroxy-2,3,4,5-tetrahydro-(2S)-dipicolinic acid (HTPA), and that the consecutive dehydration reaction leading to DHDP is not spontaneous but catalyzed by DapB.</text>
</comment>
<evidence type="ECO:0000256" key="4">
    <source>
        <dbReference type="ARBA" id="ARBA00012086"/>
    </source>
</evidence>
<dbReference type="KEGG" id="blq:L21SP5_03941"/>
<evidence type="ECO:0000256" key="13">
    <source>
        <dbReference type="PIRNR" id="PIRNR001365"/>
    </source>
</evidence>
<keyword evidence="5 12" id="KW-0963">Cytoplasm</keyword>
<dbReference type="GO" id="GO:0008840">
    <property type="term" value="F:4-hydroxy-tetrahydrodipicolinate synthase activity"/>
    <property type="evidence" value="ECO:0007669"/>
    <property type="project" value="UniProtKB-UniRule"/>
</dbReference>
<evidence type="ECO:0000313" key="17">
    <source>
        <dbReference type="Proteomes" id="UP000064893"/>
    </source>
</evidence>
<keyword evidence="9 12" id="KW-0456">Lyase</keyword>
<evidence type="ECO:0000256" key="9">
    <source>
        <dbReference type="ARBA" id="ARBA00023239"/>
    </source>
</evidence>
<dbReference type="Gene3D" id="3.20.20.70">
    <property type="entry name" value="Aldolase class I"/>
    <property type="match status" value="1"/>
</dbReference>
<dbReference type="GO" id="GO:0019877">
    <property type="term" value="P:diaminopimelate biosynthetic process"/>
    <property type="evidence" value="ECO:0007669"/>
    <property type="project" value="UniProtKB-UniRule"/>
</dbReference>
<reference evidence="16 17" key="1">
    <citation type="submission" date="2015-11" db="EMBL/GenBank/DDBJ databases">
        <title>Description and complete genome sequence of a novel strain predominating in hypersaline microbial mats and representing a new family of the Bacteriodetes phylum.</title>
        <authorList>
            <person name="Spring S."/>
            <person name="Bunk B."/>
            <person name="Sproer C."/>
            <person name="Klenk H.-P."/>
        </authorList>
    </citation>
    <scope>NUCLEOTIDE SEQUENCE [LARGE SCALE GENOMIC DNA]</scope>
    <source>
        <strain evidence="16 17">L21-Spi-D4</strain>
    </source>
</reference>
<evidence type="ECO:0000256" key="1">
    <source>
        <dbReference type="ARBA" id="ARBA00003294"/>
    </source>
</evidence>
<dbReference type="SMART" id="SM01130">
    <property type="entry name" value="DHDPS"/>
    <property type="match status" value="1"/>
</dbReference>
<comment type="catalytic activity">
    <reaction evidence="11 12">
        <text>L-aspartate 4-semialdehyde + pyruvate = (2S,4S)-4-hydroxy-2,3,4,5-tetrahydrodipicolinate + H2O + H(+)</text>
        <dbReference type="Rhea" id="RHEA:34171"/>
        <dbReference type="ChEBI" id="CHEBI:15361"/>
        <dbReference type="ChEBI" id="CHEBI:15377"/>
        <dbReference type="ChEBI" id="CHEBI:15378"/>
        <dbReference type="ChEBI" id="CHEBI:67139"/>
        <dbReference type="ChEBI" id="CHEBI:537519"/>
        <dbReference type="EC" id="4.3.3.7"/>
    </reaction>
</comment>
<dbReference type="PANTHER" id="PTHR12128:SF66">
    <property type="entry name" value="4-HYDROXY-2-OXOGLUTARATE ALDOLASE, MITOCHONDRIAL"/>
    <property type="match status" value="1"/>
</dbReference>
<dbReference type="PROSITE" id="PS00666">
    <property type="entry name" value="DHDPS_2"/>
    <property type="match status" value="1"/>
</dbReference>
<keyword evidence="8 12" id="KW-0457">Lysine biosynthesis</keyword>
<dbReference type="PATRIC" id="fig|1307839.3.peg.4207"/>
<dbReference type="NCBIfam" id="TIGR00674">
    <property type="entry name" value="dapA"/>
    <property type="match status" value="1"/>
</dbReference>
<organism evidence="16 17">
    <name type="scientific">Salinivirga cyanobacteriivorans</name>
    <dbReference type="NCBI Taxonomy" id="1307839"/>
    <lineage>
        <taxon>Bacteria</taxon>
        <taxon>Pseudomonadati</taxon>
        <taxon>Bacteroidota</taxon>
        <taxon>Bacteroidia</taxon>
        <taxon>Bacteroidales</taxon>
        <taxon>Salinivirgaceae</taxon>
        <taxon>Salinivirga</taxon>
    </lineage>
</organism>
<feature type="active site" description="Schiff-base intermediate with substrate" evidence="12 14">
    <location>
        <position position="166"/>
    </location>
</feature>
<feature type="site" description="Part of a proton relay during catalysis" evidence="12">
    <location>
        <position position="48"/>
    </location>
</feature>
<protein>
    <recommendedName>
        <fullName evidence="4 12">4-hydroxy-tetrahydrodipicolinate synthase</fullName>
        <shortName evidence="12">HTPA synthase</shortName>
        <ecNumber evidence="4 12">4.3.3.7</ecNumber>
    </recommendedName>
</protein>
<dbReference type="GO" id="GO:0009089">
    <property type="term" value="P:lysine biosynthetic process via diaminopimelate"/>
    <property type="evidence" value="ECO:0007669"/>
    <property type="project" value="UniProtKB-UniRule"/>
</dbReference>
<keyword evidence="10 12" id="KW-0704">Schiff base</keyword>
<proteinExistence type="inferred from homology"/>
<name>A0A0S2I6B5_9BACT</name>
<evidence type="ECO:0000256" key="11">
    <source>
        <dbReference type="ARBA" id="ARBA00047836"/>
    </source>
</evidence>
<comment type="subunit">
    <text evidence="12">Homotetramer; dimer of dimers.</text>
</comment>
<evidence type="ECO:0000256" key="2">
    <source>
        <dbReference type="ARBA" id="ARBA00005120"/>
    </source>
</evidence>
<dbReference type="InterPro" id="IPR020625">
    <property type="entry name" value="Schiff_base-form_aldolases_AS"/>
</dbReference>
<keyword evidence="17" id="KW-1185">Reference proteome</keyword>
<sequence length="297" mass="32526" precursor="true">MQSKKFEGTGVALVTPFRKDGSVDFKAFEKLLDHVINDGVDYLVALGTTSEYPALTTDEREAVVSFITEKNQRKLPLVMGIGGNSTSEVVKQIQKTDFTQIDAILSVVPYYNKPSQKGIIQHFTNIASVSPVPIILYNVPGRTGKNMVADTVLYLAHNNDNIIGLKEAAGDMVQAMEIIKKKPNDFLVLSGEDVLTMPLVAAGANGVISVTANAYPETYCKMVRAGLDGNIAESRKLHYELLQFSEMIFEDGNPSGIKAALQIKDITQSAVRSPLTTISRSLYGKLDNEIKQINRKK</sequence>
<dbReference type="InterPro" id="IPR005263">
    <property type="entry name" value="DapA"/>
</dbReference>
<dbReference type="GO" id="GO:0005829">
    <property type="term" value="C:cytosol"/>
    <property type="evidence" value="ECO:0007669"/>
    <property type="project" value="TreeGrafter"/>
</dbReference>
<accession>A0A0S2I6B5</accession>
<evidence type="ECO:0000256" key="10">
    <source>
        <dbReference type="ARBA" id="ARBA00023270"/>
    </source>
</evidence>
<dbReference type="InterPro" id="IPR002220">
    <property type="entry name" value="DapA-like"/>
</dbReference>
<evidence type="ECO:0000256" key="3">
    <source>
        <dbReference type="ARBA" id="ARBA00007592"/>
    </source>
</evidence>
<comment type="pathway">
    <text evidence="2 12">Amino-acid biosynthesis; L-lysine biosynthesis via DAP pathway; (S)-tetrahydrodipicolinate from L-aspartate: step 3/4.</text>
</comment>
<evidence type="ECO:0000256" key="7">
    <source>
        <dbReference type="ARBA" id="ARBA00022915"/>
    </source>
</evidence>
<dbReference type="OrthoDB" id="9782828at2"/>
<dbReference type="HAMAP" id="MF_00418">
    <property type="entry name" value="DapA"/>
    <property type="match status" value="1"/>
</dbReference>
<comment type="similarity">
    <text evidence="3 12 13">Belongs to the DapA family.</text>
</comment>
<dbReference type="SUPFAM" id="SSF51569">
    <property type="entry name" value="Aldolase"/>
    <property type="match status" value="1"/>
</dbReference>
<dbReference type="PIRSF" id="PIRSF001365">
    <property type="entry name" value="DHDPS"/>
    <property type="match status" value="1"/>
</dbReference>
<dbReference type="EC" id="4.3.3.7" evidence="4 12"/>
<comment type="subcellular location">
    <subcellularLocation>
        <location evidence="12">Cytoplasm</location>
    </subcellularLocation>
</comment>
<evidence type="ECO:0000256" key="12">
    <source>
        <dbReference type="HAMAP-Rule" id="MF_00418"/>
    </source>
</evidence>
<dbReference type="AlphaFoldDB" id="A0A0S2I6B5"/>
<dbReference type="InterPro" id="IPR013785">
    <property type="entry name" value="Aldolase_TIM"/>
</dbReference>
<dbReference type="UniPathway" id="UPA00034">
    <property type="reaction ID" value="UER00017"/>
</dbReference>
<gene>
    <name evidence="12 16" type="primary">dapA</name>
    <name evidence="16" type="ORF">L21SP5_03941</name>
</gene>
<dbReference type="STRING" id="1307839.L21SP5_03941"/>
<feature type="active site" description="Proton donor/acceptor" evidence="12 14">
    <location>
        <position position="137"/>
    </location>
</feature>
<keyword evidence="6 12" id="KW-0028">Amino-acid biosynthesis</keyword>
<dbReference type="PRINTS" id="PR00146">
    <property type="entry name" value="DHPICSNTHASE"/>
</dbReference>
<dbReference type="Pfam" id="PF00701">
    <property type="entry name" value="DHDPS"/>
    <property type="match status" value="1"/>
</dbReference>
<evidence type="ECO:0000256" key="15">
    <source>
        <dbReference type="PIRSR" id="PIRSR001365-2"/>
    </source>
</evidence>
<dbReference type="PANTHER" id="PTHR12128">
    <property type="entry name" value="DIHYDRODIPICOLINATE SYNTHASE"/>
    <property type="match status" value="1"/>
</dbReference>
<evidence type="ECO:0000313" key="16">
    <source>
        <dbReference type="EMBL" id="ALO17532.1"/>
    </source>
</evidence>